<evidence type="ECO:0000259" key="2">
    <source>
        <dbReference type="Pfam" id="PF00733"/>
    </source>
</evidence>
<keyword evidence="4" id="KW-1185">Reference proteome</keyword>
<dbReference type="GO" id="GO:0004066">
    <property type="term" value="F:asparagine synthase (glutamine-hydrolyzing) activity"/>
    <property type="evidence" value="ECO:0007669"/>
    <property type="project" value="InterPro"/>
</dbReference>
<dbReference type="GO" id="GO:0016783">
    <property type="term" value="F:sulfurtransferase activity"/>
    <property type="evidence" value="ECO:0007669"/>
    <property type="project" value="InterPro"/>
</dbReference>
<name>A0A939H982_9CLOT</name>
<dbReference type="InterPro" id="IPR014729">
    <property type="entry name" value="Rossmann-like_a/b/a_fold"/>
</dbReference>
<reference evidence="3" key="1">
    <citation type="submission" date="2021-03" db="EMBL/GenBank/DDBJ databases">
        <title>Proteiniclasticum marinus sp. nov., isolated from tidal flat sediment.</title>
        <authorList>
            <person name="Namirimu T."/>
            <person name="Yang J.-A."/>
            <person name="Yang S.-H."/>
            <person name="Kim Y.-J."/>
            <person name="Kwon K.K."/>
        </authorList>
    </citation>
    <scope>NUCLEOTIDE SEQUENCE</scope>
    <source>
        <strain evidence="3">SCR006</strain>
    </source>
</reference>
<dbReference type="InterPro" id="IPR005232">
    <property type="entry name" value="LarE"/>
</dbReference>
<dbReference type="NCBIfam" id="TIGR00268">
    <property type="entry name" value="ATP-dependent sacrificial sulfur transferase LarE"/>
    <property type="match status" value="1"/>
</dbReference>
<dbReference type="Proteomes" id="UP000664218">
    <property type="component" value="Unassembled WGS sequence"/>
</dbReference>
<dbReference type="PANTHER" id="PTHR43169">
    <property type="entry name" value="EXSB FAMILY PROTEIN"/>
    <property type="match status" value="1"/>
</dbReference>
<evidence type="ECO:0000256" key="1">
    <source>
        <dbReference type="PIRSR" id="PIRSR006661-1"/>
    </source>
</evidence>
<dbReference type="InterPro" id="IPR052188">
    <property type="entry name" value="Ni-pincer_cofactor_biosynth"/>
</dbReference>
<dbReference type="PANTHER" id="PTHR43169:SF2">
    <property type="entry name" value="NAD_GMP SYNTHASE DOMAIN-CONTAINING PROTEIN"/>
    <property type="match status" value="1"/>
</dbReference>
<dbReference type="PIRSF" id="PIRSF006661">
    <property type="entry name" value="PP-lp_UCP006661"/>
    <property type="match status" value="1"/>
</dbReference>
<gene>
    <name evidence="3" type="primary">larE</name>
    <name evidence="3" type="ORF">J3A84_10500</name>
</gene>
<feature type="domain" description="Asparagine synthetase" evidence="2">
    <location>
        <begin position="11"/>
        <end position="89"/>
    </location>
</feature>
<organism evidence="3 4">
    <name type="scientific">Proteiniclasticum aestuarii</name>
    <dbReference type="NCBI Taxonomy" id="2817862"/>
    <lineage>
        <taxon>Bacteria</taxon>
        <taxon>Bacillati</taxon>
        <taxon>Bacillota</taxon>
        <taxon>Clostridia</taxon>
        <taxon>Eubacteriales</taxon>
        <taxon>Clostridiaceae</taxon>
        <taxon>Proteiniclasticum</taxon>
    </lineage>
</organism>
<protein>
    <submittedName>
        <fullName evidence="3">ATP-dependent sacrificial sulfur transferase LarE</fullName>
    </submittedName>
</protein>
<dbReference type="Pfam" id="PF00733">
    <property type="entry name" value="Asn_synthase"/>
    <property type="match status" value="1"/>
</dbReference>
<dbReference type="InterPro" id="IPR001962">
    <property type="entry name" value="Asn_synthase"/>
</dbReference>
<evidence type="ECO:0000313" key="3">
    <source>
        <dbReference type="EMBL" id="MBO1265461.1"/>
    </source>
</evidence>
<proteinExistence type="predicted"/>
<dbReference type="Gene3D" id="3.40.50.620">
    <property type="entry name" value="HUPs"/>
    <property type="match status" value="1"/>
</dbReference>
<dbReference type="CDD" id="cd01990">
    <property type="entry name" value="LarE-like"/>
    <property type="match status" value="1"/>
</dbReference>
<dbReference type="AlphaFoldDB" id="A0A939H982"/>
<accession>A0A939H982</accession>
<keyword evidence="3" id="KW-0808">Transferase</keyword>
<evidence type="ECO:0000313" key="4">
    <source>
        <dbReference type="Proteomes" id="UP000664218"/>
    </source>
</evidence>
<feature type="active site" description="Nucleophile and sulfur donor" evidence="1">
    <location>
        <position position="183"/>
    </location>
</feature>
<dbReference type="EMBL" id="JAFNJU010000007">
    <property type="protein sequence ID" value="MBO1265461.1"/>
    <property type="molecule type" value="Genomic_DNA"/>
</dbReference>
<sequence length="276" mass="30798">MRSMGGIMKKERLRKSIASKVREGACVAFSGGVDSSLILKIAMEEAEKLGKKVHAVTFETKLHPVSDVTISGRVAEEMGAIHTIIEVDEFKDNQIMKNPVNRCYLCKKLLFTTLREFAENEGLGHVLDGTNADDHGTYRPGIQALKELSISSPLAENGFTKEEVREYASELGISVSKRPSAPCLATRLPYGTEIDFSLLKRIEEGEEYIRSLGFEVVRVRVHSDIARIEVPATDFTGFISKREEIREKLKSLGFNYITLDVEGFRSGSMDLHLNNK</sequence>
<comment type="caution">
    <text evidence="3">The sequence shown here is derived from an EMBL/GenBank/DDBJ whole genome shotgun (WGS) entry which is preliminary data.</text>
</comment>
<dbReference type="SUPFAM" id="SSF52402">
    <property type="entry name" value="Adenine nucleotide alpha hydrolases-like"/>
    <property type="match status" value="1"/>
</dbReference>
<dbReference type="GO" id="GO:0006529">
    <property type="term" value="P:asparagine biosynthetic process"/>
    <property type="evidence" value="ECO:0007669"/>
    <property type="project" value="InterPro"/>
</dbReference>